<proteinExistence type="predicted"/>
<evidence type="ECO:0000313" key="2">
    <source>
        <dbReference type="EMBL" id="MDA7425807.1"/>
    </source>
</evidence>
<keyword evidence="3" id="KW-1185">Reference proteome</keyword>
<reference evidence="2 3" key="1">
    <citation type="submission" date="2023-01" db="EMBL/GenBank/DDBJ databases">
        <title>Thalassococcus onchidii sp. nov., isolated from a marine invertebrate from the South China Sea.</title>
        <authorList>
            <person name="Xu S."/>
            <person name="Liu Z."/>
            <person name="Xu Y."/>
        </authorList>
    </citation>
    <scope>NUCLEOTIDE SEQUENCE [LARGE SCALE GENOMIC DNA]</scope>
    <source>
        <strain evidence="2 3">KCTC 32084</strain>
    </source>
</reference>
<organism evidence="2 3">
    <name type="scientific">Thalassococcus lentus</name>
    <dbReference type="NCBI Taxonomy" id="1210524"/>
    <lineage>
        <taxon>Bacteria</taxon>
        <taxon>Pseudomonadati</taxon>
        <taxon>Pseudomonadota</taxon>
        <taxon>Alphaproteobacteria</taxon>
        <taxon>Rhodobacterales</taxon>
        <taxon>Roseobacteraceae</taxon>
        <taxon>Thalassococcus</taxon>
    </lineage>
</organism>
<feature type="transmembrane region" description="Helical" evidence="1">
    <location>
        <begin position="36"/>
        <end position="56"/>
    </location>
</feature>
<evidence type="ECO:0000313" key="3">
    <source>
        <dbReference type="Proteomes" id="UP001210720"/>
    </source>
</evidence>
<keyword evidence="1" id="KW-0812">Transmembrane</keyword>
<gene>
    <name evidence="2" type="ORF">PFY00_13825</name>
</gene>
<keyword evidence="1" id="KW-0472">Membrane</keyword>
<feature type="transmembrane region" description="Helical" evidence="1">
    <location>
        <begin position="7"/>
        <end position="24"/>
    </location>
</feature>
<dbReference type="RefSeq" id="WP_271433160.1">
    <property type="nucleotide sequence ID" value="NZ_JAQIOY010000004.1"/>
</dbReference>
<dbReference type="Proteomes" id="UP001210720">
    <property type="component" value="Unassembled WGS sequence"/>
</dbReference>
<name>A0ABT4XV27_9RHOB</name>
<keyword evidence="1" id="KW-1133">Transmembrane helix</keyword>
<evidence type="ECO:0000256" key="1">
    <source>
        <dbReference type="SAM" id="Phobius"/>
    </source>
</evidence>
<accession>A0ABT4XV27</accession>
<dbReference type="EMBL" id="JAQIOY010000004">
    <property type="protein sequence ID" value="MDA7425807.1"/>
    <property type="molecule type" value="Genomic_DNA"/>
</dbReference>
<sequence>MAKMIAILNVVAWSGFWAFGYLALTSDAGEAGRMVTAVALAAVGAGLGMWAWFWIVRHTEQIGYAKPSASRARFELDEGLGG</sequence>
<comment type="caution">
    <text evidence="2">The sequence shown here is derived from an EMBL/GenBank/DDBJ whole genome shotgun (WGS) entry which is preliminary data.</text>
</comment>
<protein>
    <submittedName>
        <fullName evidence="2">Uncharacterized protein</fullName>
    </submittedName>
</protein>